<dbReference type="InterPro" id="IPR010131">
    <property type="entry name" value="MdtP/NodT-like"/>
</dbReference>
<name>A0A517MLD7_9BACT</name>
<dbReference type="Proteomes" id="UP000320672">
    <property type="component" value="Chromosome"/>
</dbReference>
<dbReference type="EMBL" id="CP036262">
    <property type="protein sequence ID" value="QDS95689.1"/>
    <property type="molecule type" value="Genomic_DNA"/>
</dbReference>
<comment type="similarity">
    <text evidence="1">Belongs to the outer membrane factor (OMF) (TC 1.B.17) family.</text>
</comment>
<dbReference type="PANTHER" id="PTHR30203:SF33">
    <property type="entry name" value="BLR4455 PROTEIN"/>
    <property type="match status" value="1"/>
</dbReference>
<gene>
    <name evidence="3" type="ORF">FF011L_44890</name>
</gene>
<dbReference type="KEGG" id="rml:FF011L_44890"/>
<dbReference type="OrthoDB" id="229865at2"/>
<protein>
    <submittedName>
        <fullName evidence="3">Outer membrane efflux protein</fullName>
    </submittedName>
</protein>
<keyword evidence="4" id="KW-1185">Reference proteome</keyword>
<feature type="region of interest" description="Disordered" evidence="2">
    <location>
        <begin position="639"/>
        <end position="686"/>
    </location>
</feature>
<dbReference type="InterPro" id="IPR003423">
    <property type="entry name" value="OMP_efflux"/>
</dbReference>
<sequence>MLATTVVHSGCGIAQKIPPGPHDTTASYHDSVGLSIEYPQVSACTNDPPPQALGTSQPLAFEDPSKLPTRNLTLEEAIRMAVGTDTTIRNLGGAIVTAPASQTTVYDPGLAHANPLGGVEAALSEFDAQYNGQLYWEKIDQPSNVEQGGLGAAFNPTAVQATGATFNNELVKQTAQGSQFAMRHVVNYNRTNRPFREYPSDFVGFLEAEWRQPMMQGAGTQFNQIAGPNSQIGQYNGVLIARINEDVSLADFEAAIITLVSDVETSYWNLQQSYRFLEANLRGRESALQNFQYEEANLKAGNNTLDQVAQAESQFFQFQAQVQNALAGELGVYATEQRLRYLLGMPASDGLLLKPTTEPINTKIVFDWNSALDQALTRRVEIRRQKWNVKRRELELIASRLNRRPRLDFLGQYRWRGLGDHLIGDADVDPLDNLYGSITGGDYQEWQAGLELSFPVGLRAASTAVAHARLNVARERSLLQEAELRISHDLSNATRELERAHTLLDTNYQRWQADLRQVETLRARKEGGKDEIFIYLQAQRQVVASEVEFYRSLTDYNLAIRDIHLQKGTLLAYNQVMLNEGPWAAGAMNDAYEGGRFFTPRKNPGAVRTTPLVSAGPFDPTAPGVTSPVVGSSLPFQDSQLIDEDPQNPLDNPVRIAPASDVPATTGPAGNQGGSIEFTSPIAPQP</sequence>
<dbReference type="PANTHER" id="PTHR30203">
    <property type="entry name" value="OUTER MEMBRANE CATION EFFLUX PROTEIN"/>
    <property type="match status" value="1"/>
</dbReference>
<reference evidence="3 4" key="1">
    <citation type="submission" date="2019-02" db="EMBL/GenBank/DDBJ databases">
        <title>Deep-cultivation of Planctomycetes and their phenomic and genomic characterization uncovers novel biology.</title>
        <authorList>
            <person name="Wiegand S."/>
            <person name="Jogler M."/>
            <person name="Boedeker C."/>
            <person name="Pinto D."/>
            <person name="Vollmers J."/>
            <person name="Rivas-Marin E."/>
            <person name="Kohn T."/>
            <person name="Peeters S.H."/>
            <person name="Heuer A."/>
            <person name="Rast P."/>
            <person name="Oberbeckmann S."/>
            <person name="Bunk B."/>
            <person name="Jeske O."/>
            <person name="Meyerdierks A."/>
            <person name="Storesund J.E."/>
            <person name="Kallscheuer N."/>
            <person name="Luecker S."/>
            <person name="Lage O.M."/>
            <person name="Pohl T."/>
            <person name="Merkel B.J."/>
            <person name="Hornburger P."/>
            <person name="Mueller R.-W."/>
            <person name="Bruemmer F."/>
            <person name="Labrenz M."/>
            <person name="Spormann A.M."/>
            <person name="Op den Camp H."/>
            <person name="Overmann J."/>
            <person name="Amann R."/>
            <person name="Jetten M.S.M."/>
            <person name="Mascher T."/>
            <person name="Medema M.H."/>
            <person name="Devos D.P."/>
            <person name="Kaster A.-K."/>
            <person name="Ovreas L."/>
            <person name="Rohde M."/>
            <person name="Galperin M.Y."/>
            <person name="Jogler C."/>
        </authorList>
    </citation>
    <scope>NUCLEOTIDE SEQUENCE [LARGE SCALE GENOMIC DNA]</scope>
    <source>
        <strain evidence="3 4">FF011L</strain>
    </source>
</reference>
<proteinExistence type="inferred from homology"/>
<dbReference type="RefSeq" id="WP_145353938.1">
    <property type="nucleotide sequence ID" value="NZ_CP036262.1"/>
</dbReference>
<evidence type="ECO:0000256" key="2">
    <source>
        <dbReference type="SAM" id="MobiDB-lite"/>
    </source>
</evidence>
<evidence type="ECO:0000256" key="1">
    <source>
        <dbReference type="ARBA" id="ARBA00007613"/>
    </source>
</evidence>
<accession>A0A517MLD7</accession>
<dbReference type="AlphaFoldDB" id="A0A517MLD7"/>
<dbReference type="Gene3D" id="1.20.1600.10">
    <property type="entry name" value="Outer membrane efflux proteins (OEP)"/>
    <property type="match status" value="1"/>
</dbReference>
<dbReference type="GO" id="GO:0015562">
    <property type="term" value="F:efflux transmembrane transporter activity"/>
    <property type="evidence" value="ECO:0007669"/>
    <property type="project" value="InterPro"/>
</dbReference>
<dbReference type="SUPFAM" id="SSF56954">
    <property type="entry name" value="Outer membrane efflux proteins (OEP)"/>
    <property type="match status" value="1"/>
</dbReference>
<organism evidence="3 4">
    <name type="scientific">Roseimaritima multifibrata</name>
    <dbReference type="NCBI Taxonomy" id="1930274"/>
    <lineage>
        <taxon>Bacteria</taxon>
        <taxon>Pseudomonadati</taxon>
        <taxon>Planctomycetota</taxon>
        <taxon>Planctomycetia</taxon>
        <taxon>Pirellulales</taxon>
        <taxon>Pirellulaceae</taxon>
        <taxon>Roseimaritima</taxon>
    </lineage>
</organism>
<dbReference type="Pfam" id="PF02321">
    <property type="entry name" value="OEP"/>
    <property type="match status" value="1"/>
</dbReference>
<evidence type="ECO:0000313" key="4">
    <source>
        <dbReference type="Proteomes" id="UP000320672"/>
    </source>
</evidence>
<evidence type="ECO:0000313" key="3">
    <source>
        <dbReference type="EMBL" id="QDS95689.1"/>
    </source>
</evidence>